<reference evidence="1" key="1">
    <citation type="submission" date="2018-05" db="EMBL/GenBank/DDBJ databases">
        <authorList>
            <person name="Lanie J.A."/>
            <person name="Ng W.-L."/>
            <person name="Kazmierczak K.M."/>
            <person name="Andrzejewski T.M."/>
            <person name="Davidsen T.M."/>
            <person name="Wayne K.J."/>
            <person name="Tettelin H."/>
            <person name="Glass J.I."/>
            <person name="Rusch D."/>
            <person name="Podicherti R."/>
            <person name="Tsui H.-C.T."/>
            <person name="Winkler M.E."/>
        </authorList>
    </citation>
    <scope>NUCLEOTIDE SEQUENCE</scope>
</reference>
<dbReference type="EMBL" id="UINC01093864">
    <property type="protein sequence ID" value="SVC48625.1"/>
    <property type="molecule type" value="Genomic_DNA"/>
</dbReference>
<sequence length="288" mass="32105">MAVIDFSVQRNEAYLGGLKFGQTGAYRRIDGIARYAVDPDDPLNSDITDLHLADTNEVGHVCFDGDITLLLPETTDNGNGTLLLEAPNRGHPLALRSFNRAPFDVIPSDAIEPGDGFLMRHGWSIAFVGWQWDVPTCTHRLGLRAPTVRTENLDPKDQMQLRIQPDSLTYTFDLTDQHVGAVGNHRPIPPARTDDPKARLLVREHLWAEPELVERSRWHFHPAEDGSESAQFSLDIGFQPGRLYDLIYTPRECPVVGTGMLAIRDFGFFARYAEQAPTAGTISHTIAH</sequence>
<organism evidence="1">
    <name type="scientific">marine metagenome</name>
    <dbReference type="NCBI Taxonomy" id="408172"/>
    <lineage>
        <taxon>unclassified sequences</taxon>
        <taxon>metagenomes</taxon>
        <taxon>ecological metagenomes</taxon>
    </lineage>
</organism>
<dbReference type="AlphaFoldDB" id="A0A382MKH9"/>
<feature type="non-terminal residue" evidence="1">
    <location>
        <position position="288"/>
    </location>
</feature>
<protein>
    <submittedName>
        <fullName evidence="1">Uncharacterized protein</fullName>
    </submittedName>
</protein>
<evidence type="ECO:0000313" key="1">
    <source>
        <dbReference type="EMBL" id="SVC48625.1"/>
    </source>
</evidence>
<accession>A0A382MKH9</accession>
<name>A0A382MKH9_9ZZZZ</name>
<proteinExistence type="predicted"/>
<gene>
    <name evidence="1" type="ORF">METZ01_LOCUS301479</name>
</gene>